<dbReference type="Proteomes" id="UP000712600">
    <property type="component" value="Unassembled WGS sequence"/>
</dbReference>
<organism evidence="2 3">
    <name type="scientific">Brassica cretica</name>
    <name type="common">Mustard</name>
    <dbReference type="NCBI Taxonomy" id="69181"/>
    <lineage>
        <taxon>Eukaryota</taxon>
        <taxon>Viridiplantae</taxon>
        <taxon>Streptophyta</taxon>
        <taxon>Embryophyta</taxon>
        <taxon>Tracheophyta</taxon>
        <taxon>Spermatophyta</taxon>
        <taxon>Magnoliopsida</taxon>
        <taxon>eudicotyledons</taxon>
        <taxon>Gunneridae</taxon>
        <taxon>Pentapetalae</taxon>
        <taxon>rosids</taxon>
        <taxon>malvids</taxon>
        <taxon>Brassicales</taxon>
        <taxon>Brassicaceae</taxon>
        <taxon>Brassiceae</taxon>
        <taxon>Brassica</taxon>
    </lineage>
</organism>
<comment type="caution">
    <text evidence="2">The sequence shown here is derived from an EMBL/GenBank/DDBJ whole genome shotgun (WGS) entry which is preliminary data.</text>
</comment>
<reference evidence="2" key="1">
    <citation type="submission" date="2019-12" db="EMBL/GenBank/DDBJ databases">
        <title>Genome sequencing and annotation of Brassica cretica.</title>
        <authorList>
            <person name="Studholme D.J."/>
            <person name="Sarris P."/>
        </authorList>
    </citation>
    <scope>NUCLEOTIDE SEQUENCE</scope>
    <source>
        <strain evidence="2">PFS-109/04</strain>
        <tissue evidence="2">Leaf</tissue>
    </source>
</reference>
<evidence type="ECO:0000313" key="2">
    <source>
        <dbReference type="EMBL" id="KAF3602572.1"/>
    </source>
</evidence>
<dbReference type="EMBL" id="QGKX02000004">
    <property type="protein sequence ID" value="KAF3602572.1"/>
    <property type="molecule type" value="Genomic_DNA"/>
</dbReference>
<proteinExistence type="predicted"/>
<gene>
    <name evidence="2" type="ORF">F2Q69_00036547</name>
</gene>
<feature type="compositionally biased region" description="Basic and acidic residues" evidence="1">
    <location>
        <begin position="14"/>
        <end position="25"/>
    </location>
</feature>
<sequence length="91" mass="9739">MEITDLASRAMESGSREEGEIKGTGDDAATLATEEFQLELAKTQAEGLEVIIEATEEEMGLIKATEEEMGLMNGDLMGLSTGFMGYRTLGS</sequence>
<protein>
    <submittedName>
        <fullName evidence="2">Uncharacterized protein</fullName>
    </submittedName>
</protein>
<dbReference type="AlphaFoldDB" id="A0A8S9SKY8"/>
<feature type="region of interest" description="Disordered" evidence="1">
    <location>
        <begin position="1"/>
        <end position="26"/>
    </location>
</feature>
<evidence type="ECO:0000313" key="3">
    <source>
        <dbReference type="Proteomes" id="UP000712600"/>
    </source>
</evidence>
<evidence type="ECO:0000256" key="1">
    <source>
        <dbReference type="SAM" id="MobiDB-lite"/>
    </source>
</evidence>
<accession>A0A8S9SKY8</accession>
<name>A0A8S9SKY8_BRACR</name>